<sequence>MNAYEYWQWLKLHLLSAEMLWMYATGGTFGAAFYFAAGGA</sequence>
<reference evidence="3" key="1">
    <citation type="journal article" date="2019" name="Int. J. Syst. Evol. Microbiol.">
        <title>The Global Catalogue of Microorganisms (GCM) 10K type strain sequencing project: providing services to taxonomists for standard genome sequencing and annotation.</title>
        <authorList>
            <consortium name="The Broad Institute Genomics Platform"/>
            <consortium name="The Broad Institute Genome Sequencing Center for Infectious Disease"/>
            <person name="Wu L."/>
            <person name="Ma J."/>
        </authorList>
    </citation>
    <scope>NUCLEOTIDE SEQUENCE [LARGE SCALE GENOMIC DNA]</scope>
    <source>
        <strain evidence="3">ICMP 19430</strain>
    </source>
</reference>
<accession>A0ABW2S2X8</accession>
<dbReference type="Proteomes" id="UP001596484">
    <property type="component" value="Unassembled WGS sequence"/>
</dbReference>
<dbReference type="RefSeq" id="WP_378408514.1">
    <property type="nucleotide sequence ID" value="NZ_JBHTCS010000026.1"/>
</dbReference>
<evidence type="ECO:0000313" key="2">
    <source>
        <dbReference type="EMBL" id="MFC7450510.1"/>
    </source>
</evidence>
<gene>
    <name evidence="2" type="ORF">ACFQS9_21670</name>
</gene>
<proteinExistence type="predicted"/>
<feature type="transmembrane region" description="Helical" evidence="1">
    <location>
        <begin position="20"/>
        <end position="37"/>
    </location>
</feature>
<keyword evidence="3" id="KW-1185">Reference proteome</keyword>
<keyword evidence="1" id="KW-1133">Transmembrane helix</keyword>
<evidence type="ECO:0000256" key="1">
    <source>
        <dbReference type="SAM" id="Phobius"/>
    </source>
</evidence>
<comment type="caution">
    <text evidence="2">The sequence shown here is derived from an EMBL/GenBank/DDBJ whole genome shotgun (WGS) entry which is preliminary data.</text>
</comment>
<name>A0ABW2S2X8_9NOCA</name>
<dbReference type="EMBL" id="JBHTCS010000026">
    <property type="protein sequence ID" value="MFC7450510.1"/>
    <property type="molecule type" value="Genomic_DNA"/>
</dbReference>
<keyword evidence="1" id="KW-0472">Membrane</keyword>
<keyword evidence="1" id="KW-0812">Transmembrane</keyword>
<protein>
    <submittedName>
        <fullName evidence="2">Uncharacterized protein</fullName>
    </submittedName>
</protein>
<evidence type="ECO:0000313" key="3">
    <source>
        <dbReference type="Proteomes" id="UP001596484"/>
    </source>
</evidence>
<organism evidence="2 3">
    <name type="scientific">Rhodococcus daqingensis</name>
    <dbReference type="NCBI Taxonomy" id="2479363"/>
    <lineage>
        <taxon>Bacteria</taxon>
        <taxon>Bacillati</taxon>
        <taxon>Actinomycetota</taxon>
        <taxon>Actinomycetes</taxon>
        <taxon>Mycobacteriales</taxon>
        <taxon>Nocardiaceae</taxon>
        <taxon>Rhodococcus</taxon>
    </lineage>
</organism>